<comment type="cofactor">
    <cofactor evidence="3">
        <name>Fe(2+)</name>
        <dbReference type="ChEBI" id="CHEBI:29033"/>
    </cofactor>
</comment>
<dbReference type="PANTHER" id="PTHR30387:SF2">
    <property type="entry name" value="MANNONATE DEHYDRATASE"/>
    <property type="match status" value="1"/>
</dbReference>
<evidence type="ECO:0000256" key="3">
    <source>
        <dbReference type="ARBA" id="ARBA00001954"/>
    </source>
</evidence>
<keyword evidence="10" id="KW-0456">Lyase</keyword>
<dbReference type="GO" id="GO:0008927">
    <property type="term" value="F:mannonate dehydratase activity"/>
    <property type="evidence" value="ECO:0007669"/>
    <property type="project" value="UniProtKB-EC"/>
</dbReference>
<evidence type="ECO:0000256" key="2">
    <source>
        <dbReference type="ARBA" id="ARBA00001936"/>
    </source>
</evidence>
<dbReference type="Proteomes" id="UP000317371">
    <property type="component" value="Unassembled WGS sequence"/>
</dbReference>
<keyword evidence="8" id="KW-0408">Iron</keyword>
<evidence type="ECO:0000256" key="5">
    <source>
        <dbReference type="ARBA" id="ARBA00004892"/>
    </source>
</evidence>
<dbReference type="RefSeq" id="WP_141609161.1">
    <property type="nucleotide sequence ID" value="NZ_VIGC02000006.1"/>
</dbReference>
<dbReference type="GO" id="GO:0042840">
    <property type="term" value="P:D-glucuronate catabolic process"/>
    <property type="evidence" value="ECO:0007669"/>
    <property type="project" value="TreeGrafter"/>
</dbReference>
<evidence type="ECO:0000256" key="10">
    <source>
        <dbReference type="ARBA" id="ARBA00023239"/>
    </source>
</evidence>
<comment type="similarity">
    <text evidence="6">Belongs to the mannonate dehydratase family.</text>
</comment>
<dbReference type="InParanoid" id="A0A540VJ62"/>
<dbReference type="PANTHER" id="PTHR30387">
    <property type="entry name" value="MANNONATE DEHYDRATASE"/>
    <property type="match status" value="1"/>
</dbReference>
<organism evidence="11 12">
    <name type="scientific">Litorilinea aerophila</name>
    <dbReference type="NCBI Taxonomy" id="1204385"/>
    <lineage>
        <taxon>Bacteria</taxon>
        <taxon>Bacillati</taxon>
        <taxon>Chloroflexota</taxon>
        <taxon>Caldilineae</taxon>
        <taxon>Caldilineales</taxon>
        <taxon>Caldilineaceae</taxon>
        <taxon>Litorilinea</taxon>
    </lineage>
</organism>
<comment type="function">
    <text evidence="4">Catalyzes the dehydration of D-mannonate.</text>
</comment>
<name>A0A540VJ62_9CHLR</name>
<dbReference type="Pfam" id="PF03786">
    <property type="entry name" value="UxuA"/>
    <property type="match status" value="2"/>
</dbReference>
<evidence type="ECO:0000256" key="9">
    <source>
        <dbReference type="ARBA" id="ARBA00023211"/>
    </source>
</evidence>
<dbReference type="InterPro" id="IPR036237">
    <property type="entry name" value="Xyl_isomerase-like_sf"/>
</dbReference>
<dbReference type="GO" id="GO:0008198">
    <property type="term" value="F:ferrous iron binding"/>
    <property type="evidence" value="ECO:0007669"/>
    <property type="project" value="TreeGrafter"/>
</dbReference>
<protein>
    <recommendedName>
        <fullName evidence="7">mannonate dehydratase</fullName>
        <ecNumber evidence="7">4.2.1.8</ecNumber>
    </recommendedName>
</protein>
<evidence type="ECO:0000256" key="1">
    <source>
        <dbReference type="ARBA" id="ARBA00001794"/>
    </source>
</evidence>
<evidence type="ECO:0000256" key="8">
    <source>
        <dbReference type="ARBA" id="ARBA00023004"/>
    </source>
</evidence>
<comment type="pathway">
    <text evidence="5">Carbohydrate metabolism; pentose and glucuronate interconversion.</text>
</comment>
<gene>
    <name evidence="11" type="ORF">FKZ61_05895</name>
</gene>
<comment type="cofactor">
    <cofactor evidence="2">
        <name>Mn(2+)</name>
        <dbReference type="ChEBI" id="CHEBI:29035"/>
    </cofactor>
</comment>
<dbReference type="GO" id="GO:0030145">
    <property type="term" value="F:manganese ion binding"/>
    <property type="evidence" value="ECO:0007669"/>
    <property type="project" value="TreeGrafter"/>
</dbReference>
<proteinExistence type="inferred from homology"/>
<comment type="catalytic activity">
    <reaction evidence="1">
        <text>D-mannonate = 2-dehydro-3-deoxy-D-gluconate + H2O</text>
        <dbReference type="Rhea" id="RHEA:20097"/>
        <dbReference type="ChEBI" id="CHEBI:15377"/>
        <dbReference type="ChEBI" id="CHEBI:17767"/>
        <dbReference type="ChEBI" id="CHEBI:57990"/>
        <dbReference type="EC" id="4.2.1.8"/>
    </reaction>
</comment>
<dbReference type="UniPathway" id="UPA00246"/>
<dbReference type="FunCoup" id="A0A540VJ62">
    <property type="interactions" value="38"/>
</dbReference>
<reference evidence="11 12" key="1">
    <citation type="submission" date="2019-06" db="EMBL/GenBank/DDBJ databases">
        <title>Genome sequence of Litorilinea aerophila BAA-2444.</title>
        <authorList>
            <person name="Maclea K.S."/>
            <person name="Maurais E.G."/>
            <person name="Iannazzi L.C."/>
        </authorList>
    </citation>
    <scope>NUCLEOTIDE SEQUENCE [LARGE SCALE GENOMIC DNA]</scope>
    <source>
        <strain evidence="11 12">ATCC BAA-2444</strain>
    </source>
</reference>
<keyword evidence="9" id="KW-0464">Manganese</keyword>
<evidence type="ECO:0000313" key="12">
    <source>
        <dbReference type="Proteomes" id="UP000317371"/>
    </source>
</evidence>
<evidence type="ECO:0000256" key="7">
    <source>
        <dbReference type="ARBA" id="ARBA00012927"/>
    </source>
</evidence>
<evidence type="ECO:0000313" key="11">
    <source>
        <dbReference type="EMBL" id="TQE96789.1"/>
    </source>
</evidence>
<comment type="caution">
    <text evidence="11">The sequence shown here is derived from an EMBL/GenBank/DDBJ whole genome shotgun (WGS) entry which is preliminary data.</text>
</comment>
<keyword evidence="12" id="KW-1185">Reference proteome</keyword>
<sequence>MVTQLSKVEIEPGLKIAAQMSPEPSEEDLQFVKQMGIDYVVLWTDASKASYEYFASRRKLFENHGLKIYGFGNRDVHNQDAIVLGLENRDAKVEQYKQHLRDLGRAGIPYTTYAHMANGIWSTDRETTRGGASARAFDLAKAEKGHWNGRYYYTPLSHGRRYTPEEIWDNFTRFIQEVAPVAEEADVKIGIHPDDPPQPELAGVPRCIFSSYDGYQRALEIADSPNVGICFCVGCWLEGGPLMGKDVLSSIRDFGRAGKIFKVHFRNVSAPLPHFVETFVDNGYMDMYQVMKTLREVNFDGVIIPDHIPLMANDPRVGTAYTIGYMKALVQRANEEVAASQAGAPA</sequence>
<accession>A0A540VJ62</accession>
<evidence type="ECO:0000256" key="4">
    <source>
        <dbReference type="ARBA" id="ARBA00002713"/>
    </source>
</evidence>
<dbReference type="SUPFAM" id="SSF51658">
    <property type="entry name" value="Xylose isomerase-like"/>
    <property type="match status" value="1"/>
</dbReference>
<dbReference type="AlphaFoldDB" id="A0A540VJ62"/>
<dbReference type="Gene3D" id="3.20.20.150">
    <property type="entry name" value="Divalent-metal-dependent TIM barrel enzymes"/>
    <property type="match status" value="1"/>
</dbReference>
<dbReference type="EMBL" id="VIGC01000006">
    <property type="protein sequence ID" value="TQE96789.1"/>
    <property type="molecule type" value="Genomic_DNA"/>
</dbReference>
<dbReference type="EC" id="4.2.1.8" evidence="7"/>
<dbReference type="InterPro" id="IPR004628">
    <property type="entry name" value="Man_deHydtase"/>
</dbReference>
<evidence type="ECO:0000256" key="6">
    <source>
        <dbReference type="ARBA" id="ARBA00007389"/>
    </source>
</evidence>
<dbReference type="OrthoDB" id="9780250at2"/>